<evidence type="ECO:0000256" key="5">
    <source>
        <dbReference type="SAM" id="MobiDB-lite"/>
    </source>
</evidence>
<dbReference type="CDD" id="cd18791">
    <property type="entry name" value="SF2_C_RHA"/>
    <property type="match status" value="1"/>
</dbReference>
<dbReference type="SMART" id="SM00847">
    <property type="entry name" value="HA2"/>
    <property type="match status" value="2"/>
</dbReference>
<keyword evidence="9" id="KW-1185">Reference proteome</keyword>
<feature type="domain" description="Helicase C-terminal" evidence="7">
    <location>
        <begin position="261"/>
        <end position="452"/>
    </location>
</feature>
<dbReference type="SUPFAM" id="SSF52540">
    <property type="entry name" value="P-loop containing nucleoside triphosphate hydrolases"/>
    <property type="match status" value="1"/>
</dbReference>
<reference evidence="8" key="1">
    <citation type="submission" date="2022-03" db="EMBL/GenBank/DDBJ databases">
        <title>Draft genome sequence of Aduncisulcus paluster, a free-living microaerophilic Fornicata.</title>
        <authorList>
            <person name="Yuyama I."/>
            <person name="Kume K."/>
            <person name="Tamura T."/>
            <person name="Inagaki Y."/>
            <person name="Hashimoto T."/>
        </authorList>
    </citation>
    <scope>NUCLEOTIDE SEQUENCE</scope>
    <source>
        <strain evidence="8">NY0171</strain>
    </source>
</reference>
<proteinExistence type="predicted"/>
<gene>
    <name evidence="8" type="ORF">ADUPG1_009910</name>
</gene>
<feature type="region of interest" description="Disordered" evidence="5">
    <location>
        <begin position="273"/>
        <end position="311"/>
    </location>
</feature>
<dbReference type="Gene3D" id="3.40.50.300">
    <property type="entry name" value="P-loop containing nucleotide triphosphate hydrolases"/>
    <property type="match status" value="2"/>
</dbReference>
<dbReference type="PROSITE" id="PS51194">
    <property type="entry name" value="HELICASE_CTER"/>
    <property type="match status" value="1"/>
</dbReference>
<protein>
    <submittedName>
        <fullName evidence="8">Pre-mRNA-splicing factor ATP-dependent RNA helicase dhx15</fullName>
    </submittedName>
</protein>
<dbReference type="Pfam" id="PF04408">
    <property type="entry name" value="WHD_HA2"/>
    <property type="match status" value="2"/>
</dbReference>
<evidence type="ECO:0000259" key="6">
    <source>
        <dbReference type="PROSITE" id="PS51192"/>
    </source>
</evidence>
<dbReference type="InterPro" id="IPR011545">
    <property type="entry name" value="DEAD/DEAH_box_helicase_dom"/>
</dbReference>
<dbReference type="SMART" id="SM00490">
    <property type="entry name" value="HELICc"/>
    <property type="match status" value="1"/>
</dbReference>
<comment type="caution">
    <text evidence="8">The sequence shown here is derived from an EMBL/GenBank/DDBJ whole genome shotgun (WGS) entry which is preliminary data.</text>
</comment>
<organism evidence="8 9">
    <name type="scientific">Aduncisulcus paluster</name>
    <dbReference type="NCBI Taxonomy" id="2918883"/>
    <lineage>
        <taxon>Eukaryota</taxon>
        <taxon>Metamonada</taxon>
        <taxon>Carpediemonas-like organisms</taxon>
        <taxon>Aduncisulcus</taxon>
    </lineage>
</organism>
<evidence type="ECO:0000256" key="2">
    <source>
        <dbReference type="ARBA" id="ARBA00022801"/>
    </source>
</evidence>
<evidence type="ECO:0000313" key="8">
    <source>
        <dbReference type="EMBL" id="GKT37051.1"/>
    </source>
</evidence>
<keyword evidence="2" id="KW-0378">Hydrolase</keyword>
<dbReference type="Pfam" id="PF00271">
    <property type="entry name" value="Helicase_C"/>
    <property type="match status" value="1"/>
</dbReference>
<dbReference type="InterPro" id="IPR001650">
    <property type="entry name" value="Helicase_C-like"/>
</dbReference>
<dbReference type="InterPro" id="IPR014001">
    <property type="entry name" value="Helicase_ATP-bd"/>
</dbReference>
<keyword evidence="1" id="KW-0547">Nucleotide-binding</keyword>
<dbReference type="InterPro" id="IPR027417">
    <property type="entry name" value="P-loop_NTPase"/>
</dbReference>
<accession>A0ABQ5KYE1</accession>
<evidence type="ECO:0000313" key="9">
    <source>
        <dbReference type="Proteomes" id="UP001057375"/>
    </source>
</evidence>
<keyword evidence="3 8" id="KW-0347">Helicase</keyword>
<dbReference type="EMBL" id="BQXS01011371">
    <property type="protein sequence ID" value="GKT37051.1"/>
    <property type="molecule type" value="Genomic_DNA"/>
</dbReference>
<dbReference type="Pfam" id="PF00270">
    <property type="entry name" value="DEAD"/>
    <property type="match status" value="1"/>
</dbReference>
<sequence>MDPDTILPIQKVKKEIMKDIIENDCLIVVGETGSGKSTQLPQFIKQLGLIQPSQSLIVSQPRRVAAMSLADRVANEMHVSLGREVGYAVRFDEKKSKDTYITFMTDGMLLRELLKDPLLSKYNVIMIDEAHERTLHTDVCVALVRAIYILRSVKRAIPHLPPLKLLITSATIDSEKYSKYFFNSKVISVSGRMYPITTVYTKDPLPSYVSGAVRACFQIHQSQPVEKGDILVFLTGEEEINAAVSDIRSLNSQFKKASIEKKAQMMIELERREERARHSHNHRKKSDSQSHDSPQSISSRPLKTHSSIDRSSSEGIPFICVSDLVPLPLYSSLPPDEQALVFKSHSSVERRVIFSTNIAETSLTIPNIGFVIDCGLVKQRQYDSKTGVDTLSIVPISQHSAKQRAGRAGRVQEGMCMCLYTEDSFFSLPEFTTPEIERTPLSDVLLLLRSMRISERELVFIDPLPASAVKHALEELRKIGAINPYGEVTPIGRIMSLFPLPPHLSRVLVCSIWLIVNVWKKMEMQRQQQFSSLETESAVKHALEELRKIGAINPYGEVTPIGRIMSLFPLPPHLSRVLVCSIWLIVNVWKKMEMQRQQQFSSLETESSLDSATIVEIKELISKERYHVIRKESSLFHTFVPSNSKFPLPCSLMMDVLRFDPLRDVCLVIGVLSGMGGIFLSNVPLSYRLMWAREEGDFFSILLLLEDYLKNSKNRIDARIFVSQNKLNGKSIAYALRSAEQLYRICFREVLKCWEKDEFIDILPPQVHTKNVIELERLCTLLVKKQIDLARKCITQPHDSLNSHVEFMKKYHPVVEPIRDYFLKIGMLSGLCTRVARRIEGSKRYKIVGSSNFVRIHPHSFTASISQGIQKELKDRGGIEDEKIASAHVQSLPKVIMFNEVIFTSNFFCRYAAPILWEDAREQDKL</sequence>
<feature type="domain" description="Helicase ATP-binding" evidence="6">
    <location>
        <begin position="17"/>
        <end position="190"/>
    </location>
</feature>
<keyword evidence="4" id="KW-0067">ATP-binding</keyword>
<dbReference type="InterPro" id="IPR048333">
    <property type="entry name" value="HA2_WH"/>
</dbReference>
<evidence type="ECO:0000256" key="4">
    <source>
        <dbReference type="ARBA" id="ARBA00022840"/>
    </source>
</evidence>
<dbReference type="InterPro" id="IPR007502">
    <property type="entry name" value="Helicase-assoc_dom"/>
</dbReference>
<dbReference type="PROSITE" id="PS51192">
    <property type="entry name" value="HELICASE_ATP_BIND_1"/>
    <property type="match status" value="1"/>
</dbReference>
<dbReference type="SMART" id="SM00487">
    <property type="entry name" value="DEXDc"/>
    <property type="match status" value="1"/>
</dbReference>
<dbReference type="GO" id="GO:0004386">
    <property type="term" value="F:helicase activity"/>
    <property type="evidence" value="ECO:0007669"/>
    <property type="project" value="UniProtKB-KW"/>
</dbReference>
<evidence type="ECO:0000256" key="3">
    <source>
        <dbReference type="ARBA" id="ARBA00022806"/>
    </source>
</evidence>
<dbReference type="Gene3D" id="1.20.120.1080">
    <property type="match status" value="2"/>
</dbReference>
<dbReference type="PANTHER" id="PTHR18934">
    <property type="entry name" value="ATP-DEPENDENT RNA HELICASE"/>
    <property type="match status" value="1"/>
</dbReference>
<dbReference type="PANTHER" id="PTHR18934:SF99">
    <property type="entry name" value="ATP-DEPENDENT RNA HELICASE DHX37-RELATED"/>
    <property type="match status" value="1"/>
</dbReference>
<name>A0ABQ5KYE1_9EUKA</name>
<dbReference type="Proteomes" id="UP001057375">
    <property type="component" value="Unassembled WGS sequence"/>
</dbReference>
<evidence type="ECO:0000256" key="1">
    <source>
        <dbReference type="ARBA" id="ARBA00022741"/>
    </source>
</evidence>
<evidence type="ECO:0000259" key="7">
    <source>
        <dbReference type="PROSITE" id="PS51194"/>
    </source>
</evidence>